<proteinExistence type="predicted"/>
<dbReference type="EMBL" id="BOQN01000024">
    <property type="protein sequence ID" value="GIM90252.1"/>
    <property type="molecule type" value="Genomic_DNA"/>
</dbReference>
<organism evidence="1 2">
    <name type="scientific">Paractinoplanes toevensis</name>
    <dbReference type="NCBI Taxonomy" id="571911"/>
    <lineage>
        <taxon>Bacteria</taxon>
        <taxon>Bacillati</taxon>
        <taxon>Actinomycetota</taxon>
        <taxon>Actinomycetes</taxon>
        <taxon>Micromonosporales</taxon>
        <taxon>Micromonosporaceae</taxon>
        <taxon>Paractinoplanes</taxon>
    </lineage>
</organism>
<evidence type="ECO:0000313" key="2">
    <source>
        <dbReference type="Proteomes" id="UP000677082"/>
    </source>
</evidence>
<evidence type="ECO:0008006" key="3">
    <source>
        <dbReference type="Google" id="ProtNLM"/>
    </source>
</evidence>
<gene>
    <name evidence="1" type="ORF">Ato02nite_020450</name>
</gene>
<dbReference type="Gene3D" id="3.40.50.1000">
    <property type="entry name" value="HAD superfamily/HAD-like"/>
    <property type="match status" value="1"/>
</dbReference>
<name>A0A919T8A4_9ACTN</name>
<dbReference type="InterPro" id="IPR044924">
    <property type="entry name" value="HAD-SF_hydro_IA_REG-2-like_cap"/>
</dbReference>
<dbReference type="RefSeq" id="WP_213006181.1">
    <property type="nucleotide sequence ID" value="NZ_BOQN01000024.1"/>
</dbReference>
<dbReference type="InterPro" id="IPR051828">
    <property type="entry name" value="HAD-like_hydrolase_domain"/>
</dbReference>
<accession>A0A919T8A4</accession>
<dbReference type="NCBIfam" id="TIGR01549">
    <property type="entry name" value="HAD-SF-IA-v1"/>
    <property type="match status" value="1"/>
</dbReference>
<dbReference type="AlphaFoldDB" id="A0A919T8A4"/>
<sequence>MSGPVVLWDFEGTLAERPGRWSTCLLQCLAEVAGGEPTVGLDDIRPFLRYGYPWHRHDQGHEHLADPDAWWAELEVLFVAALRGAGVPPSQAGPAAGLMRHRFAEVDRWVVFSEARPALQAMAAAGWRNAIASNHVPELERLVLELGLSEHVDTVFTSAGVGWEKPNPEFFRRVVRAMGRPDRVWMVGDNPVADVRGAEAVGIPAVLVHTPPGVGLRQAVATILA</sequence>
<dbReference type="InterPro" id="IPR036412">
    <property type="entry name" value="HAD-like_sf"/>
</dbReference>
<evidence type="ECO:0000313" key="1">
    <source>
        <dbReference type="EMBL" id="GIM90252.1"/>
    </source>
</evidence>
<dbReference type="Proteomes" id="UP000677082">
    <property type="component" value="Unassembled WGS sequence"/>
</dbReference>
<dbReference type="PANTHER" id="PTHR46191">
    <property type="match status" value="1"/>
</dbReference>
<dbReference type="SUPFAM" id="SSF56784">
    <property type="entry name" value="HAD-like"/>
    <property type="match status" value="1"/>
</dbReference>
<protein>
    <recommendedName>
        <fullName evidence="3">HAD family hydrolase</fullName>
    </recommendedName>
</protein>
<dbReference type="Pfam" id="PF00702">
    <property type="entry name" value="Hydrolase"/>
    <property type="match status" value="1"/>
</dbReference>
<dbReference type="InterPro" id="IPR023214">
    <property type="entry name" value="HAD_sf"/>
</dbReference>
<reference evidence="1 2" key="1">
    <citation type="submission" date="2021-03" db="EMBL/GenBank/DDBJ databases">
        <title>Whole genome shotgun sequence of Actinoplanes toevensis NBRC 105298.</title>
        <authorList>
            <person name="Komaki H."/>
            <person name="Tamura T."/>
        </authorList>
    </citation>
    <scope>NUCLEOTIDE SEQUENCE [LARGE SCALE GENOMIC DNA]</scope>
    <source>
        <strain evidence="1 2">NBRC 105298</strain>
    </source>
</reference>
<comment type="caution">
    <text evidence="1">The sequence shown here is derived from an EMBL/GenBank/DDBJ whole genome shotgun (WGS) entry which is preliminary data.</text>
</comment>
<dbReference type="Gene3D" id="1.10.150.720">
    <property type="entry name" value="Haloacid dehalogenase-like hydrolase"/>
    <property type="match status" value="1"/>
</dbReference>
<dbReference type="PANTHER" id="PTHR46191:SF2">
    <property type="entry name" value="HALOACID DEHALOGENASE-LIKE HYDROLASE DOMAIN-CONTAINING PROTEIN 3"/>
    <property type="match status" value="1"/>
</dbReference>
<keyword evidence="2" id="KW-1185">Reference proteome</keyword>
<dbReference type="InterPro" id="IPR006439">
    <property type="entry name" value="HAD-SF_hydro_IA"/>
</dbReference>